<dbReference type="InterPro" id="IPR037108">
    <property type="entry name" value="TM1727-like_C_sf"/>
</dbReference>
<reference evidence="3 4" key="1">
    <citation type="submission" date="2019-08" db="EMBL/GenBank/DDBJ databases">
        <authorList>
            <person name="Seo M.-J."/>
        </authorList>
    </citation>
    <scope>NUCLEOTIDE SEQUENCE [LARGE SCALE GENOMIC DNA]</scope>
    <source>
        <strain evidence="3 4">KIGAM108</strain>
    </source>
</reference>
<evidence type="ECO:0000313" key="4">
    <source>
        <dbReference type="Proteomes" id="UP000322791"/>
    </source>
</evidence>
<sequence length="273" mass="28635">MQSNSFTGPAQRVVVLGTGRVASQLVPALVGAGHQVVAVWGRRPEAAAALAALATGAVAVAGNTPLPPAAVYLLAVADAAVPLVLQEVTFPTDSVVAHTSGSVPLAVFEIVPGVRGGVWYPLQTFSPGRVVDWTQVPICVEAHDAAAETLLLTLARSLSPARAQLVATPQRQALHVAAVFACNFPYHLLGISQELLREASLPWTLLEPLIRETVEKALGSLPFQGQTGPAARGDTPTLQAHQRLLAGHPAWQDLYSRLTASIQAQPEPKPPQL</sequence>
<dbReference type="SUPFAM" id="SSF48179">
    <property type="entry name" value="6-phosphogluconate dehydrogenase C-terminal domain-like"/>
    <property type="match status" value="1"/>
</dbReference>
<dbReference type="Gene3D" id="3.40.50.720">
    <property type="entry name" value="NAD(P)-binding Rossmann-like Domain"/>
    <property type="match status" value="1"/>
</dbReference>
<dbReference type="Pfam" id="PF10728">
    <property type="entry name" value="DUF2520"/>
    <property type="match status" value="1"/>
</dbReference>
<dbReference type="InterPro" id="IPR028939">
    <property type="entry name" value="P5C_Rdtase_cat_N"/>
</dbReference>
<dbReference type="InterPro" id="IPR036291">
    <property type="entry name" value="NAD(P)-bd_dom_sf"/>
</dbReference>
<dbReference type="Gene3D" id="1.10.1040.20">
    <property type="entry name" value="ProC-like, C-terminal domain"/>
    <property type="match status" value="1"/>
</dbReference>
<dbReference type="SUPFAM" id="SSF51735">
    <property type="entry name" value="NAD(P)-binding Rossmann-fold domains"/>
    <property type="match status" value="1"/>
</dbReference>
<dbReference type="RefSeq" id="WP_149070819.1">
    <property type="nucleotide sequence ID" value="NZ_VTHL01000008.1"/>
</dbReference>
<name>A0A5D6V4R6_9BACT</name>
<evidence type="ECO:0000313" key="3">
    <source>
        <dbReference type="EMBL" id="TYZ10145.1"/>
    </source>
</evidence>
<dbReference type="EMBL" id="VTHL01000008">
    <property type="protein sequence ID" value="TYZ10145.1"/>
    <property type="molecule type" value="Genomic_DNA"/>
</dbReference>
<organism evidence="3 4">
    <name type="scientific">Hymenobacter lutimineralis</name>
    <dbReference type="NCBI Taxonomy" id="2606448"/>
    <lineage>
        <taxon>Bacteria</taxon>
        <taxon>Pseudomonadati</taxon>
        <taxon>Bacteroidota</taxon>
        <taxon>Cytophagia</taxon>
        <taxon>Cytophagales</taxon>
        <taxon>Hymenobacteraceae</taxon>
        <taxon>Hymenobacter</taxon>
    </lineage>
</organism>
<dbReference type="AlphaFoldDB" id="A0A5D6V4R6"/>
<feature type="domain" description="Pyrroline-5-carboxylate reductase catalytic N-terminal" evidence="1">
    <location>
        <begin position="12"/>
        <end position="90"/>
    </location>
</feature>
<protein>
    <submittedName>
        <fullName evidence="3">DUF2520 domain-containing protein</fullName>
    </submittedName>
</protein>
<dbReference type="Proteomes" id="UP000322791">
    <property type="component" value="Unassembled WGS sequence"/>
</dbReference>
<feature type="domain" description="DUF2520" evidence="2">
    <location>
        <begin position="136"/>
        <end position="261"/>
    </location>
</feature>
<evidence type="ECO:0000259" key="2">
    <source>
        <dbReference type="Pfam" id="PF10728"/>
    </source>
</evidence>
<dbReference type="PANTHER" id="PTHR40459">
    <property type="entry name" value="CONSERVED HYPOTHETICAL ALANINE AND LEUCINE RICH PROTEIN"/>
    <property type="match status" value="1"/>
</dbReference>
<dbReference type="PANTHER" id="PTHR40459:SF1">
    <property type="entry name" value="CONSERVED HYPOTHETICAL ALANINE AND LEUCINE RICH PROTEIN"/>
    <property type="match status" value="1"/>
</dbReference>
<proteinExistence type="predicted"/>
<evidence type="ECO:0000259" key="1">
    <source>
        <dbReference type="Pfam" id="PF03807"/>
    </source>
</evidence>
<dbReference type="InterPro" id="IPR008927">
    <property type="entry name" value="6-PGluconate_DH-like_C_sf"/>
</dbReference>
<accession>A0A5D6V4R6</accession>
<gene>
    <name evidence="3" type="ORF">FY528_09805</name>
</gene>
<comment type="caution">
    <text evidence="3">The sequence shown here is derived from an EMBL/GenBank/DDBJ whole genome shotgun (WGS) entry which is preliminary data.</text>
</comment>
<dbReference type="Pfam" id="PF03807">
    <property type="entry name" value="F420_oxidored"/>
    <property type="match status" value="1"/>
</dbReference>
<keyword evidence="4" id="KW-1185">Reference proteome</keyword>
<dbReference type="InterPro" id="IPR018931">
    <property type="entry name" value="DUF2520"/>
</dbReference>